<comment type="caution">
    <text evidence="1">The sequence shown here is derived from an EMBL/GenBank/DDBJ whole genome shotgun (WGS) entry which is preliminary data.</text>
</comment>
<dbReference type="Proteomes" id="UP000019113">
    <property type="component" value="Unassembled WGS sequence"/>
</dbReference>
<reference evidence="1 2" key="1">
    <citation type="submission" date="2013-08" db="EMBL/GenBank/DDBJ databases">
        <title>draft genome of Halomonas huanghegensis, strain BJGMM-B45T.</title>
        <authorList>
            <person name="Miao C."/>
            <person name="Wan Y."/>
            <person name="Jin W."/>
        </authorList>
    </citation>
    <scope>NUCLEOTIDE SEQUENCE [LARGE SCALE GENOMIC DNA]</scope>
    <source>
        <strain evidence="1 2">BJGMM-B45</strain>
    </source>
</reference>
<dbReference type="AlphaFoldDB" id="W1N7U9"/>
<dbReference type="KEGG" id="hhu:AR456_13940"/>
<accession>W1N7U9</accession>
<gene>
    <name evidence="1" type="ORF">BJB45_13205</name>
</gene>
<proteinExistence type="predicted"/>
<evidence type="ECO:0000313" key="1">
    <source>
        <dbReference type="EMBL" id="ERL51608.1"/>
    </source>
</evidence>
<sequence length="60" mass="6615">MLVISIRFIILASLDVTGYIDGYHLRFAAGGPMNEYIIYRPDSLPGGLSGRRTPQFPEAS</sequence>
<keyword evidence="2" id="KW-1185">Reference proteome</keyword>
<dbReference type="EMBL" id="AVBC01000023">
    <property type="protein sequence ID" value="ERL51608.1"/>
    <property type="molecule type" value="Genomic_DNA"/>
</dbReference>
<dbReference type="STRING" id="1178482.AR456_13940"/>
<organism evidence="1 2">
    <name type="scientific">Halomonas huangheensis</name>
    <dbReference type="NCBI Taxonomy" id="1178482"/>
    <lineage>
        <taxon>Bacteria</taxon>
        <taxon>Pseudomonadati</taxon>
        <taxon>Pseudomonadota</taxon>
        <taxon>Gammaproteobacteria</taxon>
        <taxon>Oceanospirillales</taxon>
        <taxon>Halomonadaceae</taxon>
        <taxon>Halomonas</taxon>
    </lineage>
</organism>
<protein>
    <submittedName>
        <fullName evidence="1">Uncharacterized protein</fullName>
    </submittedName>
</protein>
<evidence type="ECO:0000313" key="2">
    <source>
        <dbReference type="Proteomes" id="UP000019113"/>
    </source>
</evidence>
<name>W1N7U9_9GAMM</name>